<name>A0A8S1THA9_9CILI</name>
<accession>A0A8S1THA9</accession>
<gene>
    <name evidence="1" type="ORF">PPENT_87.1.T0200257</name>
</gene>
<dbReference type="Proteomes" id="UP000689195">
    <property type="component" value="Unassembled WGS sequence"/>
</dbReference>
<evidence type="ECO:0000313" key="2">
    <source>
        <dbReference type="Proteomes" id="UP000689195"/>
    </source>
</evidence>
<evidence type="ECO:0000313" key="1">
    <source>
        <dbReference type="EMBL" id="CAD8150432.1"/>
    </source>
</evidence>
<comment type="caution">
    <text evidence="1">The sequence shown here is derived from an EMBL/GenBank/DDBJ whole genome shotgun (WGS) entry which is preliminary data.</text>
</comment>
<proteinExistence type="predicted"/>
<dbReference type="AlphaFoldDB" id="A0A8S1THA9"/>
<reference evidence="1" key="1">
    <citation type="submission" date="2021-01" db="EMBL/GenBank/DDBJ databases">
        <authorList>
            <consortium name="Genoscope - CEA"/>
            <person name="William W."/>
        </authorList>
    </citation>
    <scope>NUCLEOTIDE SEQUENCE</scope>
</reference>
<protein>
    <submittedName>
        <fullName evidence="1">Uncharacterized protein</fullName>
    </submittedName>
</protein>
<sequence length="136" mass="16795">MINPNRKQIQGSQFYQCFLKEIDQEMLHQQYNKKNILKIKFDFTKRKLNLDIQHQKNKINHFKLDYQIFQQYLRVQKINFLLHKFLLEWMNNNNIHLYKIGIQNLIPYYVVLQENSVKLKNKNYSINHLVQKNNKK</sequence>
<keyword evidence="2" id="KW-1185">Reference proteome</keyword>
<dbReference type="EMBL" id="CAJJDO010000020">
    <property type="protein sequence ID" value="CAD8150432.1"/>
    <property type="molecule type" value="Genomic_DNA"/>
</dbReference>
<dbReference type="OrthoDB" id="10416250at2759"/>
<organism evidence="1 2">
    <name type="scientific">Paramecium pentaurelia</name>
    <dbReference type="NCBI Taxonomy" id="43138"/>
    <lineage>
        <taxon>Eukaryota</taxon>
        <taxon>Sar</taxon>
        <taxon>Alveolata</taxon>
        <taxon>Ciliophora</taxon>
        <taxon>Intramacronucleata</taxon>
        <taxon>Oligohymenophorea</taxon>
        <taxon>Peniculida</taxon>
        <taxon>Parameciidae</taxon>
        <taxon>Paramecium</taxon>
    </lineage>
</organism>